<dbReference type="Gene3D" id="3.40.50.11440">
    <property type="match status" value="1"/>
</dbReference>
<keyword evidence="2" id="KW-1185">Reference proteome</keyword>
<proteinExistence type="predicted"/>
<name>A0A5C6A577_9BACT</name>
<reference evidence="1 2" key="1">
    <citation type="submission" date="2019-02" db="EMBL/GenBank/DDBJ databases">
        <title>Deep-cultivation of Planctomycetes and their phenomic and genomic characterization uncovers novel biology.</title>
        <authorList>
            <person name="Wiegand S."/>
            <person name="Jogler M."/>
            <person name="Boedeker C."/>
            <person name="Pinto D."/>
            <person name="Vollmers J."/>
            <person name="Rivas-Marin E."/>
            <person name="Kohn T."/>
            <person name="Peeters S.H."/>
            <person name="Heuer A."/>
            <person name="Rast P."/>
            <person name="Oberbeckmann S."/>
            <person name="Bunk B."/>
            <person name="Jeske O."/>
            <person name="Meyerdierks A."/>
            <person name="Storesund J.E."/>
            <person name="Kallscheuer N."/>
            <person name="Luecker S."/>
            <person name="Lage O.M."/>
            <person name="Pohl T."/>
            <person name="Merkel B.J."/>
            <person name="Hornburger P."/>
            <person name="Mueller R.-W."/>
            <person name="Bruemmer F."/>
            <person name="Labrenz M."/>
            <person name="Spormann A.M."/>
            <person name="Op Den Camp H."/>
            <person name="Overmann J."/>
            <person name="Amann R."/>
            <person name="Jetten M.S.M."/>
            <person name="Mascher T."/>
            <person name="Medema M.H."/>
            <person name="Devos D.P."/>
            <person name="Kaster A.-K."/>
            <person name="Ovreas L."/>
            <person name="Rohde M."/>
            <person name="Galperin M.Y."/>
            <person name="Jogler C."/>
        </authorList>
    </citation>
    <scope>NUCLEOTIDE SEQUENCE [LARGE SCALE GENOMIC DNA]</scope>
    <source>
        <strain evidence="1 2">Pla52n</strain>
    </source>
</reference>
<dbReference type="PANTHER" id="PTHR33171:SF17">
    <property type="entry name" value="LARA-LIKE N-TERMINAL DOMAIN-CONTAINING PROTEIN"/>
    <property type="match status" value="1"/>
</dbReference>
<sequence length="495" mass="55562">MRDRLFNFLYAHPHSLTIDHPQRQAVCRVLRRELQRRPRPKRPRFATLNESPVEAMPPLRLRSSIDILATFPMTTYFATGSESTSLTSEDLKAALQLTFDAIGKPKRVLLLPPDHTRIFSRAGELTAMCHQMLGDAVADIMPALGTHSPMKPEQLKHMFPGVPLDLFRPHRWRDDVVTLDEVPASFVSEVTGGLYNSPWKAQVNQLLRDGGHDLIFSIGQVVPHEVIGMANYNKNVFVGTGGAEGINESHYLSAIYGIEQTLGRADTPLRQILNYAQDHFCKDMPLLYALTVIQQMPDGTLHTRGLYIGDDHETFFQAAELARKVNITHLDRAPKHVVAYLDPTEFKSTWLGNKAIYRTRLAIATGGRLTVLGPAVEEFGEDPEIDRLIRKYGYQTKEEIVQMVADNEDLAANPSAAAHLVHGSHENRFEVVYAAGKLTAEEIASVNYTPGDINELMQRYDVSKLNDGWHTDIDGTEFYFIRNPALGLWEASDRG</sequence>
<dbReference type="InterPro" id="IPR048068">
    <property type="entry name" value="LarA-like"/>
</dbReference>
<dbReference type="EMBL" id="SJPN01000007">
    <property type="protein sequence ID" value="TWT94520.1"/>
    <property type="molecule type" value="Genomic_DNA"/>
</dbReference>
<evidence type="ECO:0000313" key="2">
    <source>
        <dbReference type="Proteomes" id="UP000320176"/>
    </source>
</evidence>
<protein>
    <submittedName>
        <fullName evidence="1">Uncharacterized protein</fullName>
    </submittedName>
</protein>
<comment type="caution">
    <text evidence="1">The sequence shown here is derived from an EMBL/GenBank/DDBJ whole genome shotgun (WGS) entry which is preliminary data.</text>
</comment>
<evidence type="ECO:0000313" key="1">
    <source>
        <dbReference type="EMBL" id="TWT94520.1"/>
    </source>
</evidence>
<organism evidence="1 2">
    <name type="scientific">Stieleria varia</name>
    <dbReference type="NCBI Taxonomy" id="2528005"/>
    <lineage>
        <taxon>Bacteria</taxon>
        <taxon>Pseudomonadati</taxon>
        <taxon>Planctomycetota</taxon>
        <taxon>Planctomycetia</taxon>
        <taxon>Pirellulales</taxon>
        <taxon>Pirellulaceae</taxon>
        <taxon>Stieleria</taxon>
    </lineage>
</organism>
<gene>
    <name evidence="1" type="ORF">Pla52n_53410</name>
</gene>
<accession>A0A5C6A577</accession>
<dbReference type="InterPro" id="IPR043166">
    <property type="entry name" value="LarA-like_C"/>
</dbReference>
<dbReference type="PANTHER" id="PTHR33171">
    <property type="entry name" value="LAR_N DOMAIN-CONTAINING PROTEIN"/>
    <property type="match status" value="1"/>
</dbReference>
<dbReference type="Gene3D" id="3.90.226.30">
    <property type="match status" value="1"/>
</dbReference>
<dbReference type="AlphaFoldDB" id="A0A5C6A577"/>
<dbReference type="Proteomes" id="UP000320176">
    <property type="component" value="Unassembled WGS sequence"/>
</dbReference>